<feature type="compositionally biased region" description="Polar residues" evidence="10">
    <location>
        <begin position="303"/>
        <end position="321"/>
    </location>
</feature>
<dbReference type="FunFam" id="3.30.160.60:FF:000446">
    <property type="entry name" value="Zinc finger protein"/>
    <property type="match status" value="1"/>
</dbReference>
<feature type="compositionally biased region" description="Polar residues" evidence="10">
    <location>
        <begin position="283"/>
        <end position="295"/>
    </location>
</feature>
<feature type="compositionally biased region" description="Low complexity" evidence="10">
    <location>
        <begin position="356"/>
        <end position="379"/>
    </location>
</feature>
<dbReference type="Pfam" id="PF00096">
    <property type="entry name" value="zf-C2H2"/>
    <property type="match status" value="5"/>
</dbReference>
<feature type="region of interest" description="Disordered" evidence="10">
    <location>
        <begin position="477"/>
        <end position="499"/>
    </location>
</feature>
<name>A0AAV4FTG6_9GAST</name>
<feature type="compositionally biased region" description="Basic and acidic residues" evidence="10">
    <location>
        <begin position="114"/>
        <end position="123"/>
    </location>
</feature>
<keyword evidence="2" id="KW-0479">Metal-binding</keyword>
<feature type="domain" description="C2H2-type" evidence="11">
    <location>
        <begin position="757"/>
        <end position="784"/>
    </location>
</feature>
<gene>
    <name evidence="12" type="ORF">ElyMa_003946700</name>
</gene>
<keyword evidence="4 9" id="KW-0863">Zinc-finger</keyword>
<feature type="compositionally biased region" description="Polar residues" evidence="10">
    <location>
        <begin position="648"/>
        <end position="667"/>
    </location>
</feature>
<dbReference type="GO" id="GO:0003677">
    <property type="term" value="F:DNA binding"/>
    <property type="evidence" value="ECO:0007669"/>
    <property type="project" value="UniProtKB-KW"/>
</dbReference>
<dbReference type="GO" id="GO:0000981">
    <property type="term" value="F:DNA-binding transcription factor activity, RNA polymerase II-specific"/>
    <property type="evidence" value="ECO:0007669"/>
    <property type="project" value="TreeGrafter"/>
</dbReference>
<accession>A0AAV4FTG6</accession>
<dbReference type="SMART" id="SM00355">
    <property type="entry name" value="ZnF_C2H2"/>
    <property type="match status" value="5"/>
</dbReference>
<keyword evidence="5" id="KW-0862">Zinc</keyword>
<evidence type="ECO:0000256" key="3">
    <source>
        <dbReference type="ARBA" id="ARBA00022737"/>
    </source>
</evidence>
<evidence type="ECO:0000256" key="5">
    <source>
        <dbReference type="ARBA" id="ARBA00022833"/>
    </source>
</evidence>
<evidence type="ECO:0000256" key="2">
    <source>
        <dbReference type="ARBA" id="ARBA00022723"/>
    </source>
</evidence>
<feature type="domain" description="C2H2-type" evidence="11">
    <location>
        <begin position="672"/>
        <end position="699"/>
    </location>
</feature>
<protein>
    <submittedName>
        <fullName evidence="12">Scratch family zinc finger 2</fullName>
    </submittedName>
</protein>
<dbReference type="PANTHER" id="PTHR24394:SF29">
    <property type="entry name" value="MYONEURIN"/>
    <property type="match status" value="1"/>
</dbReference>
<proteinExistence type="inferred from homology"/>
<feature type="domain" description="C2H2-type" evidence="11">
    <location>
        <begin position="729"/>
        <end position="756"/>
    </location>
</feature>
<feature type="region of interest" description="Disordered" evidence="10">
    <location>
        <begin position="281"/>
        <end position="397"/>
    </location>
</feature>
<comment type="similarity">
    <text evidence="8">Belongs to the snail C2H2-type zinc-finger protein family.</text>
</comment>
<feature type="compositionally biased region" description="Pro residues" evidence="10">
    <location>
        <begin position="334"/>
        <end position="348"/>
    </location>
</feature>
<keyword evidence="13" id="KW-1185">Reference proteome</keyword>
<evidence type="ECO:0000256" key="7">
    <source>
        <dbReference type="ARBA" id="ARBA00023242"/>
    </source>
</evidence>
<dbReference type="EMBL" id="BMAT01008025">
    <property type="protein sequence ID" value="GFR76544.1"/>
    <property type="molecule type" value="Genomic_DNA"/>
</dbReference>
<evidence type="ECO:0000256" key="1">
    <source>
        <dbReference type="ARBA" id="ARBA00004123"/>
    </source>
</evidence>
<feature type="region of interest" description="Disordered" evidence="10">
    <location>
        <begin position="190"/>
        <end position="248"/>
    </location>
</feature>
<feature type="region of interest" description="Disordered" evidence="10">
    <location>
        <begin position="567"/>
        <end position="611"/>
    </location>
</feature>
<feature type="compositionally biased region" description="Low complexity" evidence="10">
    <location>
        <begin position="10"/>
        <end position="27"/>
    </location>
</feature>
<feature type="region of interest" description="Disordered" evidence="10">
    <location>
        <begin position="644"/>
        <end position="669"/>
    </location>
</feature>
<dbReference type="InterPro" id="IPR013087">
    <property type="entry name" value="Znf_C2H2_type"/>
</dbReference>
<comment type="caution">
    <text evidence="12">The sequence shown here is derived from an EMBL/GenBank/DDBJ whole genome shotgun (WGS) entry which is preliminary data.</text>
</comment>
<dbReference type="GO" id="GO:0008270">
    <property type="term" value="F:zinc ion binding"/>
    <property type="evidence" value="ECO:0007669"/>
    <property type="project" value="UniProtKB-KW"/>
</dbReference>
<dbReference type="GO" id="GO:0005634">
    <property type="term" value="C:nucleus"/>
    <property type="evidence" value="ECO:0007669"/>
    <property type="project" value="UniProtKB-SubCell"/>
</dbReference>
<comment type="subcellular location">
    <subcellularLocation>
        <location evidence="1">Nucleus</location>
    </subcellularLocation>
</comment>
<dbReference type="InterPro" id="IPR036236">
    <property type="entry name" value="Znf_C2H2_sf"/>
</dbReference>
<evidence type="ECO:0000256" key="9">
    <source>
        <dbReference type="PROSITE-ProRule" id="PRU00042"/>
    </source>
</evidence>
<sequence>MKLKTMITNSSSHSHLRPSLSSSSSSPRSFLVKKYLKQKFDNDFKLQQSLKAEQEAALISNSTRAFCDNVSRGEIDVEDKLRHQQFQGEHCPQPVTSKLEQSHECQHECHAHHTDLTDTDSGKDNSNNNSSTSGYSSVYFSPSSSPSASSASTLSTSAAAPHTPKFPQPVAVMLSNGYIIDFTALRQPVQPEQQDGAEHADHVTAKRPDPALDSASSEIIRHFSQQLPQQPPRRSSVIVSNNSHPANRRFTTENIHAHFRHHPYAVNGNDRSNVDLSAANKYEASSSHSPWSRTSALPEESDNYGNTSPSHSQVLSHFSSHQIRERRPSSSSTPTPPPAHMPSPPPAHTPISNLLPRHLSPAPAHSSSSGSLRAASMPSPAHSSQTPPPAHSASPTVPANFLLNRRPISPAFQHSQTYTSGGAPAADVIPADHPIHHPLVQQLINQRLHVPEKSESESNLVHINNIQETCEIQNQTSNTRPSEHYHNDEVTPISPPHQENDVIYNFDNRQNFLARKDNMHINSGNYSGLARFINARQNCQREIKMFNSEENCPTSYSEDMATTSDSINLSLNNSMPPSPSPSIPSASPTHLSSSCSTSSIFQSPPPAGSPVLPFEQDQTSTSIANTSSTTYTYEAFLVSDGRSRKRSLTSVSSEGSTTNEANPSQVNGRARYTCGECGKDYATSSNLSRHKQTHRSLDSKSAKKCPHCDKVYVSMPALSMHILTHNLKHPCTICGKNFSRPWLLQGHMRSHTGEKPFGCAHCGKAFADRSNLRAHMQTHSAFKHFSCHKCNKTFALKSYLNKHLESACVKDQDQD</sequence>
<feature type="compositionally biased region" description="Low complexity" evidence="10">
    <location>
        <begin position="125"/>
        <end position="160"/>
    </location>
</feature>
<dbReference type="FunFam" id="3.30.160.60:FF:000043">
    <property type="entry name" value="Scratch family zinc finger 2"/>
    <property type="match status" value="1"/>
</dbReference>
<feature type="compositionally biased region" description="Low complexity" evidence="10">
    <location>
        <begin position="224"/>
        <end position="236"/>
    </location>
</feature>
<dbReference type="AlphaFoldDB" id="A0AAV4FTG6"/>
<feature type="domain" description="C2H2-type" evidence="11">
    <location>
        <begin position="785"/>
        <end position="815"/>
    </location>
</feature>
<feature type="region of interest" description="Disordered" evidence="10">
    <location>
        <begin position="114"/>
        <end position="160"/>
    </location>
</feature>
<dbReference type="Gene3D" id="3.30.160.60">
    <property type="entry name" value="Classic Zinc Finger"/>
    <property type="match status" value="4"/>
</dbReference>
<evidence type="ECO:0000259" key="11">
    <source>
        <dbReference type="PROSITE" id="PS50157"/>
    </source>
</evidence>
<dbReference type="PROSITE" id="PS00028">
    <property type="entry name" value="ZINC_FINGER_C2H2_1"/>
    <property type="match status" value="4"/>
</dbReference>
<evidence type="ECO:0000256" key="4">
    <source>
        <dbReference type="ARBA" id="ARBA00022771"/>
    </source>
</evidence>
<evidence type="ECO:0000256" key="8">
    <source>
        <dbReference type="ARBA" id="ARBA00037948"/>
    </source>
</evidence>
<evidence type="ECO:0000256" key="6">
    <source>
        <dbReference type="ARBA" id="ARBA00023125"/>
    </source>
</evidence>
<keyword evidence="6" id="KW-0238">DNA-binding</keyword>
<feature type="compositionally biased region" description="Basic and acidic residues" evidence="10">
    <location>
        <begin position="196"/>
        <end position="210"/>
    </location>
</feature>
<evidence type="ECO:0000313" key="12">
    <source>
        <dbReference type="EMBL" id="GFR76544.1"/>
    </source>
</evidence>
<dbReference type="PROSITE" id="PS50157">
    <property type="entry name" value="ZINC_FINGER_C2H2_2"/>
    <property type="match status" value="5"/>
</dbReference>
<dbReference type="SUPFAM" id="SSF57667">
    <property type="entry name" value="beta-beta-alpha zinc fingers"/>
    <property type="match status" value="2"/>
</dbReference>
<dbReference type="Proteomes" id="UP000762676">
    <property type="component" value="Unassembled WGS sequence"/>
</dbReference>
<dbReference type="PANTHER" id="PTHR24394">
    <property type="entry name" value="ZINC FINGER PROTEIN"/>
    <property type="match status" value="1"/>
</dbReference>
<evidence type="ECO:0000313" key="13">
    <source>
        <dbReference type="Proteomes" id="UP000762676"/>
    </source>
</evidence>
<keyword evidence="7" id="KW-0539">Nucleus</keyword>
<keyword evidence="3" id="KW-0677">Repeat</keyword>
<reference evidence="12 13" key="1">
    <citation type="journal article" date="2021" name="Elife">
        <title>Chloroplast acquisition without the gene transfer in kleptoplastic sea slugs, Plakobranchus ocellatus.</title>
        <authorList>
            <person name="Maeda T."/>
            <person name="Takahashi S."/>
            <person name="Yoshida T."/>
            <person name="Shimamura S."/>
            <person name="Takaki Y."/>
            <person name="Nagai Y."/>
            <person name="Toyoda A."/>
            <person name="Suzuki Y."/>
            <person name="Arimoto A."/>
            <person name="Ishii H."/>
            <person name="Satoh N."/>
            <person name="Nishiyama T."/>
            <person name="Hasebe M."/>
            <person name="Maruyama T."/>
            <person name="Minagawa J."/>
            <person name="Obokata J."/>
            <person name="Shigenobu S."/>
        </authorList>
    </citation>
    <scope>NUCLEOTIDE SEQUENCE [LARGE SCALE GENOMIC DNA]</scope>
</reference>
<dbReference type="FunFam" id="3.30.160.60:FF:000169">
    <property type="entry name" value="transcriptional repressor scratch 2"/>
    <property type="match status" value="1"/>
</dbReference>
<evidence type="ECO:0000256" key="10">
    <source>
        <dbReference type="SAM" id="MobiDB-lite"/>
    </source>
</evidence>
<feature type="domain" description="C2H2-type" evidence="11">
    <location>
        <begin position="703"/>
        <end position="730"/>
    </location>
</feature>
<organism evidence="12 13">
    <name type="scientific">Elysia marginata</name>
    <dbReference type="NCBI Taxonomy" id="1093978"/>
    <lineage>
        <taxon>Eukaryota</taxon>
        <taxon>Metazoa</taxon>
        <taxon>Spiralia</taxon>
        <taxon>Lophotrochozoa</taxon>
        <taxon>Mollusca</taxon>
        <taxon>Gastropoda</taxon>
        <taxon>Heterobranchia</taxon>
        <taxon>Euthyneura</taxon>
        <taxon>Panpulmonata</taxon>
        <taxon>Sacoglossa</taxon>
        <taxon>Placobranchoidea</taxon>
        <taxon>Plakobranchidae</taxon>
        <taxon>Elysia</taxon>
    </lineage>
</organism>
<feature type="region of interest" description="Disordered" evidence="10">
    <location>
        <begin position="1"/>
        <end position="27"/>
    </location>
</feature>
<feature type="compositionally biased region" description="Low complexity" evidence="10">
    <location>
        <begin position="583"/>
        <end position="602"/>
    </location>
</feature>